<organism evidence="2">
    <name type="scientific">uncultured Microvirga sp</name>
    <dbReference type="NCBI Taxonomy" id="412392"/>
    <lineage>
        <taxon>Bacteria</taxon>
        <taxon>Pseudomonadati</taxon>
        <taxon>Pseudomonadota</taxon>
        <taxon>Alphaproteobacteria</taxon>
        <taxon>Hyphomicrobiales</taxon>
        <taxon>Methylobacteriaceae</taxon>
        <taxon>Microvirga</taxon>
        <taxon>environmental samples</taxon>
    </lineage>
</organism>
<name>A0A6J4M7S7_9HYPH</name>
<feature type="signal peptide" evidence="1">
    <location>
        <begin position="1"/>
        <end position="19"/>
    </location>
</feature>
<gene>
    <name evidence="2" type="ORF">AVDCRST_MAG90-2494</name>
</gene>
<feature type="chain" id="PRO_5026765250" description="Lipoprotein" evidence="1">
    <location>
        <begin position="20"/>
        <end position="196"/>
    </location>
</feature>
<dbReference type="EMBL" id="CADCUC010000505">
    <property type="protein sequence ID" value="CAA9352271.1"/>
    <property type="molecule type" value="Genomic_DNA"/>
</dbReference>
<reference evidence="2" key="1">
    <citation type="submission" date="2020-02" db="EMBL/GenBank/DDBJ databases">
        <authorList>
            <person name="Meier V. D."/>
        </authorList>
    </citation>
    <scope>NUCLEOTIDE SEQUENCE</scope>
    <source>
        <strain evidence="2">AVDCRST_MAG90</strain>
    </source>
</reference>
<accession>A0A6J4M7S7</accession>
<sequence>MERFARMTAVGLAVGLALAGCNSSSSEGAGSTLRNLVMFGGPTVPAPAAGGLEDAYCPRVGVIDGGAALQAYAGRTGDPNALRNQISLTELARECVARPDGATLVKVGVEGRALLGPGASAGGRFEAPVRVVIKSGDRVLATRFRRVPVTIPAGDTQGSFTVVEEGLVVPPGSGEFEIEVGLGGAGGPERPARRRG</sequence>
<evidence type="ECO:0000313" key="2">
    <source>
        <dbReference type="EMBL" id="CAA9352271.1"/>
    </source>
</evidence>
<protein>
    <recommendedName>
        <fullName evidence="3">Lipoprotein</fullName>
    </recommendedName>
</protein>
<dbReference type="AlphaFoldDB" id="A0A6J4M7S7"/>
<evidence type="ECO:0000256" key="1">
    <source>
        <dbReference type="SAM" id="SignalP"/>
    </source>
</evidence>
<proteinExistence type="predicted"/>
<evidence type="ECO:0008006" key="3">
    <source>
        <dbReference type="Google" id="ProtNLM"/>
    </source>
</evidence>
<keyword evidence="1" id="KW-0732">Signal</keyword>
<dbReference type="PROSITE" id="PS51257">
    <property type="entry name" value="PROKAR_LIPOPROTEIN"/>
    <property type="match status" value="1"/>
</dbReference>